<dbReference type="RefSeq" id="XP_040651496.1">
    <property type="nucleotide sequence ID" value="XM_040787724.1"/>
</dbReference>
<proteinExistence type="predicted"/>
<dbReference type="PROSITE" id="PS50011">
    <property type="entry name" value="PROTEIN_KINASE_DOM"/>
    <property type="match status" value="1"/>
</dbReference>
<gene>
    <name evidence="13" type="ORF">PGRI_000110</name>
</gene>
<dbReference type="EC" id="2.7.11.1" evidence="4"/>
<dbReference type="GO" id="GO:0044773">
    <property type="term" value="P:mitotic DNA damage checkpoint signaling"/>
    <property type="evidence" value="ECO:0007669"/>
    <property type="project" value="TreeGrafter"/>
</dbReference>
<reference evidence="13 14" key="1">
    <citation type="journal article" date="2016" name="BMC Genomics">
        <title>Genome sequencing and secondary metabolism of the postharvest pathogen Penicillium griseofulvum.</title>
        <authorList>
            <person name="Banani H."/>
            <person name="Marcet-Houben M."/>
            <person name="Ballester A.R."/>
            <person name="Abbruscato P."/>
            <person name="Gonzalez-Candelas L."/>
            <person name="Gabaldon T."/>
            <person name="Spadaro D."/>
        </authorList>
    </citation>
    <scope>NUCLEOTIDE SEQUENCE [LARGE SCALE GENOMIC DNA]</scope>
    <source>
        <strain evidence="13 14">PG3</strain>
    </source>
</reference>
<comment type="catalytic activity">
    <reaction evidence="11">
        <text>L-seryl-[protein] + ATP = O-phospho-L-seryl-[protein] + ADP + H(+)</text>
        <dbReference type="Rhea" id="RHEA:17989"/>
        <dbReference type="Rhea" id="RHEA-COMP:9863"/>
        <dbReference type="Rhea" id="RHEA-COMP:11604"/>
        <dbReference type="ChEBI" id="CHEBI:15378"/>
        <dbReference type="ChEBI" id="CHEBI:29999"/>
        <dbReference type="ChEBI" id="CHEBI:30616"/>
        <dbReference type="ChEBI" id="CHEBI:83421"/>
        <dbReference type="ChEBI" id="CHEBI:456216"/>
        <dbReference type="EC" id="2.7.11.1"/>
    </reaction>
</comment>
<dbReference type="OMA" id="IIKYPRF"/>
<evidence type="ECO:0000256" key="10">
    <source>
        <dbReference type="ARBA" id="ARBA00047899"/>
    </source>
</evidence>
<protein>
    <recommendedName>
        <fullName evidence="6">EKC/KEOPS complex subunit BUD32</fullName>
        <ecNumber evidence="4">2.7.11.1</ecNumber>
    </recommendedName>
    <alternativeName>
        <fullName evidence="8 9">Atypical Serine/threonine protein kinase BUD32</fullName>
    </alternativeName>
    <alternativeName>
        <fullName evidence="5">EKC/KEOPS complex subunit bud32</fullName>
    </alternativeName>
</protein>
<dbReference type="InterPro" id="IPR011009">
    <property type="entry name" value="Kinase-like_dom_sf"/>
</dbReference>
<evidence type="ECO:0000256" key="2">
    <source>
        <dbReference type="ARBA" id="ARBA00004574"/>
    </source>
</evidence>
<dbReference type="EMBL" id="LHQR01000014">
    <property type="protein sequence ID" value="KXG52961.1"/>
    <property type="molecule type" value="Genomic_DNA"/>
</dbReference>
<keyword evidence="7" id="KW-0158">Chromosome</keyword>
<dbReference type="GeneID" id="63703024"/>
<evidence type="ECO:0000256" key="8">
    <source>
        <dbReference type="ARBA" id="ARBA00030980"/>
    </source>
</evidence>
<dbReference type="PANTHER" id="PTHR44167:SF24">
    <property type="entry name" value="SERINE_THREONINE-PROTEIN KINASE CHK2"/>
    <property type="match status" value="1"/>
</dbReference>
<evidence type="ECO:0000256" key="5">
    <source>
        <dbReference type="ARBA" id="ARBA00013948"/>
    </source>
</evidence>
<dbReference type="STRING" id="5078.A0A135LVM9"/>
<comment type="subunit">
    <text evidence="3">Component of the EKC/KEOPS complex composed of at least BUD32, CGI121, GON7, KAE1 and PCC1; the whole complex dimerizes.</text>
</comment>
<comment type="subcellular location">
    <subcellularLocation>
        <location evidence="2">Chromosome</location>
        <location evidence="2">Telomere</location>
    </subcellularLocation>
</comment>
<dbReference type="PROSITE" id="PS00109">
    <property type="entry name" value="PROTEIN_KINASE_TYR"/>
    <property type="match status" value="1"/>
</dbReference>
<comment type="catalytic activity">
    <reaction evidence="10">
        <text>L-threonyl-[protein] + ATP = O-phospho-L-threonyl-[protein] + ADP + H(+)</text>
        <dbReference type="Rhea" id="RHEA:46608"/>
        <dbReference type="Rhea" id="RHEA-COMP:11060"/>
        <dbReference type="Rhea" id="RHEA-COMP:11605"/>
        <dbReference type="ChEBI" id="CHEBI:15378"/>
        <dbReference type="ChEBI" id="CHEBI:30013"/>
        <dbReference type="ChEBI" id="CHEBI:30616"/>
        <dbReference type="ChEBI" id="CHEBI:61977"/>
        <dbReference type="ChEBI" id="CHEBI:456216"/>
        <dbReference type="EC" id="2.7.11.1"/>
    </reaction>
</comment>
<comment type="caution">
    <text evidence="13">The sequence shown here is derived from an EMBL/GenBank/DDBJ whole genome shotgun (WGS) entry which is preliminary data.</text>
</comment>
<accession>A0A135LVM9</accession>
<evidence type="ECO:0000313" key="13">
    <source>
        <dbReference type="EMBL" id="KXG52961.1"/>
    </source>
</evidence>
<evidence type="ECO:0000259" key="12">
    <source>
        <dbReference type="PROSITE" id="PS50011"/>
    </source>
</evidence>
<dbReference type="SUPFAM" id="SSF56112">
    <property type="entry name" value="Protein kinase-like (PK-like)"/>
    <property type="match status" value="1"/>
</dbReference>
<dbReference type="InterPro" id="IPR008266">
    <property type="entry name" value="Tyr_kinase_AS"/>
</dbReference>
<dbReference type="GO" id="GO:0000781">
    <property type="term" value="C:chromosome, telomeric region"/>
    <property type="evidence" value="ECO:0007669"/>
    <property type="project" value="UniProtKB-SubCell"/>
</dbReference>
<dbReference type="Gene3D" id="1.10.510.10">
    <property type="entry name" value="Transferase(Phosphotransferase) domain 1"/>
    <property type="match status" value="1"/>
</dbReference>
<evidence type="ECO:0000256" key="1">
    <source>
        <dbReference type="ARBA" id="ARBA00003747"/>
    </source>
</evidence>
<evidence type="ECO:0000256" key="11">
    <source>
        <dbReference type="ARBA" id="ARBA00048679"/>
    </source>
</evidence>
<dbReference type="CDD" id="cd00180">
    <property type="entry name" value="PKc"/>
    <property type="match status" value="1"/>
</dbReference>
<dbReference type="GO" id="GO:0004674">
    <property type="term" value="F:protein serine/threonine kinase activity"/>
    <property type="evidence" value="ECO:0007669"/>
    <property type="project" value="UniProtKB-EC"/>
</dbReference>
<evidence type="ECO:0000256" key="3">
    <source>
        <dbReference type="ARBA" id="ARBA00011534"/>
    </source>
</evidence>
<keyword evidence="7" id="KW-0779">Telomere</keyword>
<dbReference type="Pfam" id="PF00069">
    <property type="entry name" value="Pkinase"/>
    <property type="match status" value="1"/>
</dbReference>
<name>A0A135LVM9_PENPA</name>
<evidence type="ECO:0000256" key="6">
    <source>
        <dbReference type="ARBA" id="ARBA00019973"/>
    </source>
</evidence>
<evidence type="ECO:0000313" key="14">
    <source>
        <dbReference type="Proteomes" id="UP000070168"/>
    </source>
</evidence>
<dbReference type="GO" id="GO:0005634">
    <property type="term" value="C:nucleus"/>
    <property type="evidence" value="ECO:0007669"/>
    <property type="project" value="TreeGrafter"/>
</dbReference>
<dbReference type="GO" id="GO:0005524">
    <property type="term" value="F:ATP binding"/>
    <property type="evidence" value="ECO:0007669"/>
    <property type="project" value="InterPro"/>
</dbReference>
<feature type="domain" description="Protein kinase" evidence="12">
    <location>
        <begin position="88"/>
        <end position="359"/>
    </location>
</feature>
<organism evidence="13 14">
    <name type="scientific">Penicillium patulum</name>
    <name type="common">Penicillium griseofulvum</name>
    <dbReference type="NCBI Taxonomy" id="5078"/>
    <lineage>
        <taxon>Eukaryota</taxon>
        <taxon>Fungi</taxon>
        <taxon>Dikarya</taxon>
        <taxon>Ascomycota</taxon>
        <taxon>Pezizomycotina</taxon>
        <taxon>Eurotiomycetes</taxon>
        <taxon>Eurotiomycetidae</taxon>
        <taxon>Eurotiales</taxon>
        <taxon>Aspergillaceae</taxon>
        <taxon>Penicillium</taxon>
    </lineage>
</organism>
<evidence type="ECO:0000256" key="7">
    <source>
        <dbReference type="ARBA" id="ARBA00022895"/>
    </source>
</evidence>
<evidence type="ECO:0000256" key="9">
    <source>
        <dbReference type="ARBA" id="ARBA00033194"/>
    </source>
</evidence>
<dbReference type="OrthoDB" id="1668230at2759"/>
<dbReference type="PANTHER" id="PTHR44167">
    <property type="entry name" value="OVARIAN-SPECIFIC SERINE/THREONINE-PROTEIN KINASE LOK-RELATED"/>
    <property type="match status" value="1"/>
</dbReference>
<comment type="function">
    <text evidence="1">Component of the EKC/KEOPS complex that is required for the formation of a threonylcarbamoyl group on adenosine at position 37 (t(6)A37) in tRNAs that read codons beginning with adenine. The complex is probably involved in the transfer of the threonylcarbamoyl moiety of threonylcarbamoyl-AMP (TC-AMP) to the N6 group of A37. BUD32 has ATPase activity in the context of the EKC/KEOPS complex and likely plays a supporting role to the catalytic subunit KAE1. The EKC/KEOPS complex also promotes both telomere uncapping and telomere elongation. The complex is required for efficient recruitment of transcriptional coactivators.</text>
</comment>
<keyword evidence="14" id="KW-1185">Reference proteome</keyword>
<evidence type="ECO:0000256" key="4">
    <source>
        <dbReference type="ARBA" id="ARBA00012513"/>
    </source>
</evidence>
<dbReference type="Proteomes" id="UP000070168">
    <property type="component" value="Unassembled WGS sequence"/>
</dbReference>
<dbReference type="AlphaFoldDB" id="A0A135LVM9"/>
<sequence>MLTSIWNHGFAFFSVLRYHLYHLVLFKVPSLFKLRLPNHEKPDDVECCRSPVNGKQPPDMADDTYAASVTEEPDAINIEKDDPVPYEPLVGEILGEGSTSRIARVAPGIIIKYPRFSWWNSKTVADKWFVRDMKRSFEVEERLLQILGLHPRILEFKGVSDDPFGLLFVEASDGNLQNYIDQHYASIDMSLRIKWRIQAAEAIQYIHQKGVIHSDLRPENFLLHTVAGNELDLLLCDFGGSTNGEIDGRHLPDAGFFNPCHPPESTKSTDIFSLGSIYYTIMTGHWPYRSPGPFKSLEEMEKYQELVDDLFASKRYPPVDGLAAGPVIQRCWTGEYSDLGALIEDQRWQFENDTISMHS</sequence>
<dbReference type="InterPro" id="IPR000719">
    <property type="entry name" value="Prot_kinase_dom"/>
</dbReference>